<proteinExistence type="predicted"/>
<evidence type="ECO:0000313" key="2">
    <source>
        <dbReference type="Proteomes" id="UP000037122"/>
    </source>
</evidence>
<evidence type="ECO:0000313" key="1">
    <source>
        <dbReference type="EMBL" id="KNE02125.1"/>
    </source>
</evidence>
<gene>
    <name evidence="1" type="ORF">QG37_00810</name>
</gene>
<dbReference type="VEuPathDB" id="FungiDB:QG37_00810"/>
<organism evidence="1 2">
    <name type="scientific">Candidozyma auris</name>
    <name type="common">Yeast</name>
    <name type="synonym">Candida auris</name>
    <dbReference type="NCBI Taxonomy" id="498019"/>
    <lineage>
        <taxon>Eukaryota</taxon>
        <taxon>Fungi</taxon>
        <taxon>Dikarya</taxon>
        <taxon>Ascomycota</taxon>
        <taxon>Saccharomycotina</taxon>
        <taxon>Pichiomycetes</taxon>
        <taxon>Metschnikowiaceae</taxon>
        <taxon>Candidozyma</taxon>
    </lineage>
</organism>
<reference evidence="2" key="1">
    <citation type="journal article" date="2015" name="BMC Genomics">
        <title>Draft genome of a commonly misdiagnosed multidrug resistant pathogen Candida auris.</title>
        <authorList>
            <person name="Chatterjee S."/>
            <person name="Alampalli S.V."/>
            <person name="Nageshan R.K."/>
            <person name="Chettiar S.T."/>
            <person name="Joshi S."/>
            <person name="Tatu U.S."/>
        </authorList>
    </citation>
    <scope>NUCLEOTIDE SEQUENCE [LARGE SCALE GENOMIC DNA]</scope>
    <source>
        <strain evidence="2">6684</strain>
    </source>
</reference>
<sequence length="70" mass="7984">MCLSVQEEDENVKNEVRQYAIELDSGVIAGSPCKRRQDIKILIEFPSTEVDKKDIPGLLMKYVSSSNRRL</sequence>
<comment type="caution">
    <text evidence="1">The sequence shown here is derived from an EMBL/GenBank/DDBJ whole genome shotgun (WGS) entry which is preliminary data.</text>
</comment>
<dbReference type="Proteomes" id="UP000037122">
    <property type="component" value="Unassembled WGS sequence"/>
</dbReference>
<accession>A0A0L0P7C4</accession>
<dbReference type="EMBL" id="LGST01000006">
    <property type="protein sequence ID" value="KNE02125.1"/>
    <property type="molecule type" value="Genomic_DNA"/>
</dbReference>
<protein>
    <submittedName>
        <fullName evidence="1">Uncharacterized protein</fullName>
    </submittedName>
</protein>
<name>A0A0L0P7C4_CANAR</name>
<dbReference type="AlphaFoldDB" id="A0A0L0P7C4"/>